<comment type="caution">
    <text evidence="1">The sequence shown here is derived from an EMBL/GenBank/DDBJ whole genome shotgun (WGS) entry which is preliminary data.</text>
</comment>
<name>A0A9P5Z643_9AGAR</name>
<dbReference type="PANTHER" id="PTHR14187">
    <property type="entry name" value="ALPHA KINASE/ELONGATION FACTOR 2 KINASE"/>
    <property type="match status" value="1"/>
</dbReference>
<dbReference type="InterPro" id="IPR043129">
    <property type="entry name" value="ATPase_NBD"/>
</dbReference>
<dbReference type="EMBL" id="MU155189">
    <property type="protein sequence ID" value="KAF9480734.1"/>
    <property type="molecule type" value="Genomic_DNA"/>
</dbReference>
<organism evidence="1 2">
    <name type="scientific">Pholiota conissans</name>
    <dbReference type="NCBI Taxonomy" id="109636"/>
    <lineage>
        <taxon>Eukaryota</taxon>
        <taxon>Fungi</taxon>
        <taxon>Dikarya</taxon>
        <taxon>Basidiomycota</taxon>
        <taxon>Agaricomycotina</taxon>
        <taxon>Agaricomycetes</taxon>
        <taxon>Agaricomycetidae</taxon>
        <taxon>Agaricales</taxon>
        <taxon>Agaricineae</taxon>
        <taxon>Strophariaceae</taxon>
        <taxon>Pholiota</taxon>
    </lineage>
</organism>
<dbReference type="Proteomes" id="UP000807469">
    <property type="component" value="Unassembled WGS sequence"/>
</dbReference>
<evidence type="ECO:0000313" key="2">
    <source>
        <dbReference type="Proteomes" id="UP000807469"/>
    </source>
</evidence>
<evidence type="ECO:0000313" key="1">
    <source>
        <dbReference type="EMBL" id="KAF9480734.1"/>
    </source>
</evidence>
<keyword evidence="2" id="KW-1185">Reference proteome</keyword>
<reference evidence="1" key="1">
    <citation type="submission" date="2020-11" db="EMBL/GenBank/DDBJ databases">
        <authorList>
            <consortium name="DOE Joint Genome Institute"/>
            <person name="Ahrendt S."/>
            <person name="Riley R."/>
            <person name="Andreopoulos W."/>
            <person name="Labutti K."/>
            <person name="Pangilinan J."/>
            <person name="Ruiz-Duenas F.J."/>
            <person name="Barrasa J.M."/>
            <person name="Sanchez-Garcia M."/>
            <person name="Camarero S."/>
            <person name="Miyauchi S."/>
            <person name="Serrano A."/>
            <person name="Linde D."/>
            <person name="Babiker R."/>
            <person name="Drula E."/>
            <person name="Ayuso-Fernandez I."/>
            <person name="Pacheco R."/>
            <person name="Padilla G."/>
            <person name="Ferreira P."/>
            <person name="Barriuso J."/>
            <person name="Kellner H."/>
            <person name="Castanera R."/>
            <person name="Alfaro M."/>
            <person name="Ramirez L."/>
            <person name="Pisabarro A.G."/>
            <person name="Kuo A."/>
            <person name="Tritt A."/>
            <person name="Lipzen A."/>
            <person name="He G."/>
            <person name="Yan M."/>
            <person name="Ng V."/>
            <person name="Cullen D."/>
            <person name="Martin F."/>
            <person name="Rosso M.-N."/>
            <person name="Henrissat B."/>
            <person name="Hibbett D."/>
            <person name="Martinez A.T."/>
            <person name="Grigoriev I.V."/>
        </authorList>
    </citation>
    <scope>NUCLEOTIDE SEQUENCE</scope>
    <source>
        <strain evidence="1">CIRM-BRFM 674</strain>
    </source>
</reference>
<dbReference type="PANTHER" id="PTHR14187:SF5">
    <property type="entry name" value="HEAT SHOCK 70 KDA PROTEIN 12A"/>
    <property type="match status" value="1"/>
</dbReference>
<evidence type="ECO:0008006" key="3">
    <source>
        <dbReference type="Google" id="ProtNLM"/>
    </source>
</evidence>
<dbReference type="AlphaFoldDB" id="A0A9P5Z643"/>
<accession>A0A9P5Z643</accession>
<protein>
    <recommendedName>
        <fullName evidence="3">Heat shock 70 kDa protein 12A</fullName>
    </recommendedName>
</protein>
<dbReference type="Gene3D" id="3.30.420.40">
    <property type="match status" value="1"/>
</dbReference>
<dbReference type="OrthoDB" id="2963168at2759"/>
<proteinExistence type="predicted"/>
<sequence length="616" mass="68993">MSARAAYSGTQRKLVLALDVGTTFSGISYCILDPGQVPEIKGVTRFPAHEQVNGASKIPTIIYYDRSGKVQAVGAEAMVEGIYEQAEEEHWIKAEWFKLHLRSTIAPGAGKEVSDDIPPLPLNKSVVEVLADFLAYLFKCAESYIQDAHLNGVNLWTSVKEQIDFVLSHPNGWEGTQQSEMRKATVLAGLIPDTTRGRRRLSFVTEGEASLHFAIQHGLQGEAVENGNGVVIVDAGGGTIDISSYSKNTSSKQTFEEIAVPQFFDIRSGHFYGSIFVSVYAHRFLSNYLADSPFVDDVKHIVRCFDKTTKLKFRNVDSPQYVKFGSTRDNDASHSIRFGQLKLLGMTAIESWTMDRADIAPFFEPSVNCIIKAVLEQRKNAHKPISHVVLVGGFASSDYLLDRIHSALGTENLSIHRPDTHVNKAVSDGAISFYLDHVVRTRISKITYGTFYSMLYNPNEPDHKLRRKKAYTSESGDKVVPDSFDIILPKNTQISEAKEFRQRYVYECASSAVSDSSHLNDDIWCYRGHITEPKWKDVDTKNYRKLCKIDTKLSNLPMKKTQKTKGSGVYYIVKYDIILIFGLTELKAQIAWKEKGVEKRSEAKIIYEPDTPDGGN</sequence>
<gene>
    <name evidence="1" type="ORF">BDN70DRAFT_893887</name>
</gene>
<dbReference type="CDD" id="cd10170">
    <property type="entry name" value="ASKHA_NBD_HSP70"/>
    <property type="match status" value="1"/>
</dbReference>
<dbReference type="SUPFAM" id="SSF53067">
    <property type="entry name" value="Actin-like ATPase domain"/>
    <property type="match status" value="2"/>
</dbReference>